<evidence type="ECO:0000259" key="10">
    <source>
        <dbReference type="PROSITE" id="PS50263"/>
    </source>
</evidence>
<feature type="transmembrane region" description="Helical" evidence="9">
    <location>
        <begin position="178"/>
        <end position="196"/>
    </location>
</feature>
<dbReference type="SUPFAM" id="SSF56317">
    <property type="entry name" value="Carbon-nitrogen hydrolase"/>
    <property type="match status" value="1"/>
</dbReference>
<feature type="transmembrane region" description="Helical" evidence="9">
    <location>
        <begin position="29"/>
        <end position="48"/>
    </location>
</feature>
<feature type="transmembrane region" description="Helical" evidence="9">
    <location>
        <begin position="149"/>
        <end position="171"/>
    </location>
</feature>
<evidence type="ECO:0000256" key="8">
    <source>
        <dbReference type="ARBA" id="ARBA00023315"/>
    </source>
</evidence>
<keyword evidence="4" id="KW-0808">Transferase</keyword>
<evidence type="ECO:0000313" key="11">
    <source>
        <dbReference type="EMBL" id="GAA5494952.1"/>
    </source>
</evidence>
<dbReference type="InterPro" id="IPR045378">
    <property type="entry name" value="LNT_N"/>
</dbReference>
<evidence type="ECO:0000256" key="7">
    <source>
        <dbReference type="ARBA" id="ARBA00023136"/>
    </source>
</evidence>
<comment type="similarity">
    <text evidence="2">Belongs to the CN hydrolase family. Apolipoprotein N-acyltransferase subfamily.</text>
</comment>
<dbReference type="InterPro" id="IPR003010">
    <property type="entry name" value="C-N_Hydrolase"/>
</dbReference>
<comment type="caution">
    <text evidence="11">The sequence shown here is derived from an EMBL/GenBank/DDBJ whole genome shotgun (WGS) entry which is preliminary data.</text>
</comment>
<reference evidence="11 12" key="1">
    <citation type="submission" date="2024-02" db="EMBL/GenBank/DDBJ databases">
        <title>Rubritalea halochordaticola NBRC 107102.</title>
        <authorList>
            <person name="Ichikawa N."/>
            <person name="Katano-Makiyama Y."/>
            <person name="Hidaka K."/>
        </authorList>
    </citation>
    <scope>NUCLEOTIDE SEQUENCE [LARGE SCALE GENOMIC DNA]</scope>
    <source>
        <strain evidence="11 12">NBRC 107102</strain>
    </source>
</reference>
<feature type="transmembrane region" description="Helical" evidence="9">
    <location>
        <begin position="429"/>
        <end position="451"/>
    </location>
</feature>
<evidence type="ECO:0000256" key="4">
    <source>
        <dbReference type="ARBA" id="ARBA00022679"/>
    </source>
</evidence>
<dbReference type="InterPro" id="IPR036526">
    <property type="entry name" value="C-N_Hydrolase_sf"/>
</dbReference>
<organism evidence="11 12">
    <name type="scientific">Rubritalea halochordaticola</name>
    <dbReference type="NCBI Taxonomy" id="714537"/>
    <lineage>
        <taxon>Bacteria</taxon>
        <taxon>Pseudomonadati</taxon>
        <taxon>Verrucomicrobiota</taxon>
        <taxon>Verrucomicrobiia</taxon>
        <taxon>Verrucomicrobiales</taxon>
        <taxon>Rubritaleaceae</taxon>
        <taxon>Rubritalea</taxon>
    </lineage>
</organism>
<dbReference type="Pfam" id="PF20154">
    <property type="entry name" value="LNT_N"/>
    <property type="match status" value="1"/>
</dbReference>
<sequence length="461" mass="51013">MQGMNLTLRLILVVASALLASTVFAPLSWWFLAVVAWIPLFLGIQGASAKVGGRLALLHGVIYFGITMAWITKVFVGMSWAIVPLAFIMAFFSMFFGAGYAALSTRYQKGWLVALGGACWWLAVEMVRAEIFVLKFPWMTPGVGLGPGWISPVFGVYGISFFIVLGGMLVAQQGKARIAGGVLLVAMLLTTILRPSPYKVGEDGLRVVAVQAEGVYGDNLIQMADPLAGEADIVLYPEYGFTVDVRQTKHLYDSFAEFSRKHDALMVFGTVTKLDQERFYNTALTMDGDQVLGEHYKNHTVHFFNDGIAGTEAKPVETRKGTFGTPICFDCDYEDTVRQMTGKGAEYFIVPSLDAKHWGLQEHEQHAELFRHRAAENGRWMMVASGSGMTQLIDPYGNRVLSLPLMEEGILSGMLEKRKGLTFFTRAGWLFPWIILVVGSAWMLWLMGSYYGQKKAKKIGS</sequence>
<evidence type="ECO:0000256" key="9">
    <source>
        <dbReference type="SAM" id="Phobius"/>
    </source>
</evidence>
<feature type="transmembrane region" description="Helical" evidence="9">
    <location>
        <begin position="55"/>
        <end position="76"/>
    </location>
</feature>
<keyword evidence="7 9" id="KW-0472">Membrane</keyword>
<feature type="transmembrane region" description="Helical" evidence="9">
    <location>
        <begin position="110"/>
        <end position="129"/>
    </location>
</feature>
<evidence type="ECO:0000256" key="2">
    <source>
        <dbReference type="ARBA" id="ARBA00010065"/>
    </source>
</evidence>
<dbReference type="Pfam" id="PF00795">
    <property type="entry name" value="CN_hydrolase"/>
    <property type="match status" value="1"/>
</dbReference>
<comment type="subcellular location">
    <subcellularLocation>
        <location evidence="1">Cell membrane</location>
        <topology evidence="1">Multi-pass membrane protein</topology>
    </subcellularLocation>
</comment>
<keyword evidence="12" id="KW-1185">Reference proteome</keyword>
<evidence type="ECO:0000256" key="1">
    <source>
        <dbReference type="ARBA" id="ARBA00004651"/>
    </source>
</evidence>
<dbReference type="Gene3D" id="3.60.110.10">
    <property type="entry name" value="Carbon-nitrogen hydrolase"/>
    <property type="match status" value="1"/>
</dbReference>
<keyword evidence="8" id="KW-0012">Acyltransferase</keyword>
<dbReference type="PANTHER" id="PTHR38686:SF1">
    <property type="entry name" value="APOLIPOPROTEIN N-ACYLTRANSFERASE"/>
    <property type="match status" value="1"/>
</dbReference>
<evidence type="ECO:0000256" key="3">
    <source>
        <dbReference type="ARBA" id="ARBA00022475"/>
    </source>
</evidence>
<accession>A0ABP9UX57</accession>
<dbReference type="PANTHER" id="PTHR38686">
    <property type="entry name" value="APOLIPOPROTEIN N-ACYLTRANSFERASE"/>
    <property type="match status" value="1"/>
</dbReference>
<proteinExistence type="inferred from homology"/>
<name>A0ABP9UX57_9BACT</name>
<feature type="domain" description="CN hydrolase" evidence="10">
    <location>
        <begin position="205"/>
        <end position="417"/>
    </location>
</feature>
<keyword evidence="6 9" id="KW-1133">Transmembrane helix</keyword>
<dbReference type="InterPro" id="IPR004563">
    <property type="entry name" value="Apolipo_AcylTrfase"/>
</dbReference>
<evidence type="ECO:0000256" key="6">
    <source>
        <dbReference type="ARBA" id="ARBA00022989"/>
    </source>
</evidence>
<feature type="transmembrane region" description="Helical" evidence="9">
    <location>
        <begin position="82"/>
        <end position="103"/>
    </location>
</feature>
<evidence type="ECO:0000313" key="12">
    <source>
        <dbReference type="Proteomes" id="UP001424741"/>
    </source>
</evidence>
<gene>
    <name evidence="11" type="primary">lnt_1</name>
    <name evidence="11" type="ORF">Rhal01_01118</name>
</gene>
<keyword evidence="5 9" id="KW-0812">Transmembrane</keyword>
<protein>
    <submittedName>
        <fullName evidence="11">Apolipoprotein N-acyltransferase</fullName>
    </submittedName>
</protein>
<dbReference type="EMBL" id="BAABRL010000002">
    <property type="protein sequence ID" value="GAA5494952.1"/>
    <property type="molecule type" value="Genomic_DNA"/>
</dbReference>
<dbReference type="Proteomes" id="UP001424741">
    <property type="component" value="Unassembled WGS sequence"/>
</dbReference>
<evidence type="ECO:0000256" key="5">
    <source>
        <dbReference type="ARBA" id="ARBA00022692"/>
    </source>
</evidence>
<keyword evidence="3" id="KW-1003">Cell membrane</keyword>
<dbReference type="PROSITE" id="PS50263">
    <property type="entry name" value="CN_HYDROLASE"/>
    <property type="match status" value="1"/>
</dbReference>